<dbReference type="AlphaFoldDB" id="A0A060QJN0"/>
<dbReference type="RefSeq" id="WP_023979150.1">
    <property type="nucleotide sequence ID" value="NZ_CBLX010000007.1"/>
</dbReference>
<comment type="caution">
    <text evidence="5">The sequence shown here is derived from an EMBL/GenBank/DDBJ whole genome shotgun (WGS) entry which is preliminary data.</text>
</comment>
<protein>
    <submittedName>
        <fullName evidence="5">Probable oxygenase</fullName>
    </submittedName>
</protein>
<sequence length="529" mass="56522">MEYVDVVIVGAGPVGLLLAIELSVAGVDCVVLEARDTAEDVQKALSIGPLGVEAMMRRGMSQALDAAEAQTKALVAPFLAENRGGWAQGVFFREDRDAPADMRPRKKRFAGHFGSIPLPAQPVDARRPTRLIDQRYLQQALETEASSRGIVIRRGCRVCDVQSDSERVTLVVHGPDGERPAQIAARYAVGCDGGRSTLRKKGGFTFDGTPPTLKFYQVSVTFAASDSTFPSGWQMQPGGVTAYGPVPGRLFMIDFSGPPEAGEEIPDRADVEAALARICGRAVPLAAYHGGRCWADHTRLADRYRKGRLFLAGDAAHIHAPFGGQGLGLGLVDAANLGWKLAAVVRGIVTGAEAEALLESYETERRPVAESVLANTLAQAALTRPDPRSRALRDVMATMLANADIAAELSADMKGFSMRYALDEDAPEKGMACDDNTLGGLAGDRTLANGQPLYDLMQHGAGVFVLSPAMRQGAGLSVLPPNLVFADTLEEYSALYRPDGCLVWRGSEATPALTRALSRWFGMPSSAQR</sequence>
<keyword evidence="2" id="KW-0285">Flavoprotein</keyword>
<dbReference type="PANTHER" id="PTHR43004:SF19">
    <property type="entry name" value="BINDING MONOOXYGENASE, PUTATIVE (JCVI)-RELATED"/>
    <property type="match status" value="1"/>
</dbReference>
<reference evidence="5 6" key="1">
    <citation type="journal article" date="2014" name="Genome Biol. Evol.">
        <title>Acetic acid bacteria genomes reveal functional traits for adaptation to life in insect guts.</title>
        <authorList>
            <person name="Chouaia B."/>
            <person name="Gaiarsa S."/>
            <person name="Crotti E."/>
            <person name="Comandatore F."/>
            <person name="Degli Esposti M."/>
            <person name="Ricci I."/>
            <person name="Alma A."/>
            <person name="Favia G."/>
            <person name="Bandi C."/>
            <person name="Daffonchio D."/>
        </authorList>
    </citation>
    <scope>NUCLEOTIDE SEQUENCE [LARGE SCALE GENOMIC DNA]</scope>
    <source>
        <strain evidence="5 6">SF2.1</strain>
    </source>
</reference>
<dbReference type="eggNOG" id="COG0654">
    <property type="taxonomic scope" value="Bacteria"/>
</dbReference>
<gene>
    <name evidence="5" type="ORF">ASAP_0957</name>
</gene>
<reference evidence="5 6" key="2">
    <citation type="journal article" date="2014" name="PLoS ONE">
        <title>Evolution of mitochondria reconstructed from the energy metabolism of living bacteria.</title>
        <authorList>
            <person name="Degli Esposti M."/>
            <person name="Chouaia B."/>
            <person name="Comandatore F."/>
            <person name="Crotti E."/>
            <person name="Sassera D."/>
            <person name="Lievens P.M."/>
            <person name="Daffonchio D."/>
            <person name="Bandi C."/>
        </authorList>
    </citation>
    <scope>NUCLEOTIDE SEQUENCE [LARGE SCALE GENOMIC DNA]</scope>
    <source>
        <strain evidence="5 6">SF2.1</strain>
    </source>
</reference>
<dbReference type="GO" id="GO:0071949">
    <property type="term" value="F:FAD binding"/>
    <property type="evidence" value="ECO:0007669"/>
    <property type="project" value="InterPro"/>
</dbReference>
<dbReference type="InterPro" id="IPR050641">
    <property type="entry name" value="RIFMO-like"/>
</dbReference>
<dbReference type="Gene3D" id="3.40.30.120">
    <property type="match status" value="1"/>
</dbReference>
<evidence type="ECO:0000256" key="1">
    <source>
        <dbReference type="ARBA" id="ARBA00001974"/>
    </source>
</evidence>
<dbReference type="GO" id="GO:0016709">
    <property type="term" value="F:oxidoreductase activity, acting on paired donors, with incorporation or reduction of molecular oxygen, NAD(P)H as one donor, and incorporation of one atom of oxygen"/>
    <property type="evidence" value="ECO:0007669"/>
    <property type="project" value="UniProtKB-ARBA"/>
</dbReference>
<evidence type="ECO:0000313" key="6">
    <source>
        <dbReference type="Proteomes" id="UP000027583"/>
    </source>
</evidence>
<dbReference type="Pfam" id="PF01494">
    <property type="entry name" value="FAD_binding_3"/>
    <property type="match status" value="1"/>
</dbReference>
<dbReference type="Gene3D" id="3.30.70.2450">
    <property type="match status" value="1"/>
</dbReference>
<dbReference type="InterPro" id="IPR002938">
    <property type="entry name" value="FAD-bd"/>
</dbReference>
<evidence type="ECO:0000256" key="3">
    <source>
        <dbReference type="ARBA" id="ARBA00022827"/>
    </source>
</evidence>
<comment type="cofactor">
    <cofactor evidence="1">
        <name>FAD</name>
        <dbReference type="ChEBI" id="CHEBI:57692"/>
    </cofactor>
</comment>
<dbReference type="PANTHER" id="PTHR43004">
    <property type="entry name" value="TRK SYSTEM POTASSIUM UPTAKE PROTEIN"/>
    <property type="match status" value="1"/>
</dbReference>
<evidence type="ECO:0000256" key="2">
    <source>
        <dbReference type="ARBA" id="ARBA00022630"/>
    </source>
</evidence>
<evidence type="ECO:0000313" key="5">
    <source>
        <dbReference type="EMBL" id="CDG39002.1"/>
    </source>
</evidence>
<dbReference type="Gene3D" id="3.50.50.60">
    <property type="entry name" value="FAD/NAD(P)-binding domain"/>
    <property type="match status" value="2"/>
</dbReference>
<proteinExistence type="predicted"/>
<dbReference type="SUPFAM" id="SSF51905">
    <property type="entry name" value="FAD/NAD(P)-binding domain"/>
    <property type="match status" value="1"/>
</dbReference>
<keyword evidence="3" id="KW-0274">FAD</keyword>
<organism evidence="5 6">
    <name type="scientific">Asaia bogorensis</name>
    <dbReference type="NCBI Taxonomy" id="91915"/>
    <lineage>
        <taxon>Bacteria</taxon>
        <taxon>Pseudomonadati</taxon>
        <taxon>Pseudomonadota</taxon>
        <taxon>Alphaproteobacteria</taxon>
        <taxon>Acetobacterales</taxon>
        <taxon>Acetobacteraceae</taxon>
        <taxon>Asaia</taxon>
    </lineage>
</organism>
<dbReference type="PRINTS" id="PR00420">
    <property type="entry name" value="RNGMNOXGNASE"/>
</dbReference>
<accession>A0A060QJN0</accession>
<dbReference type="EMBL" id="CBLX010000007">
    <property type="protein sequence ID" value="CDG39002.1"/>
    <property type="molecule type" value="Genomic_DNA"/>
</dbReference>
<feature type="domain" description="FAD-binding" evidence="4">
    <location>
        <begin position="4"/>
        <end position="375"/>
    </location>
</feature>
<evidence type="ECO:0000259" key="4">
    <source>
        <dbReference type="Pfam" id="PF01494"/>
    </source>
</evidence>
<dbReference type="Proteomes" id="UP000027583">
    <property type="component" value="Unassembled WGS sequence"/>
</dbReference>
<dbReference type="InterPro" id="IPR036188">
    <property type="entry name" value="FAD/NAD-bd_sf"/>
</dbReference>
<name>A0A060QJN0_9PROT</name>